<dbReference type="Gene3D" id="3.40.366.30">
    <property type="entry name" value="50S ribosomal protein L16 arginine hydroxylase, Chain A, Domain 2"/>
    <property type="match status" value="1"/>
</dbReference>
<dbReference type="PANTHER" id="PTHR13096:SF8">
    <property type="entry name" value="RIBOSOMAL OXYGENASE 1"/>
    <property type="match status" value="1"/>
</dbReference>
<evidence type="ECO:0000256" key="2">
    <source>
        <dbReference type="ARBA" id="ARBA00022723"/>
    </source>
</evidence>
<feature type="domain" description="JmjC" evidence="6">
    <location>
        <begin position="111"/>
        <end position="240"/>
    </location>
</feature>
<dbReference type="PANTHER" id="PTHR13096">
    <property type="entry name" value="MINA53 MYC INDUCED NUCLEAR ANTIGEN"/>
    <property type="match status" value="1"/>
</dbReference>
<keyword evidence="8" id="KW-1185">Reference proteome</keyword>
<name>B3PKY0_CELJU</name>
<dbReference type="Proteomes" id="UP000001036">
    <property type="component" value="Chromosome"/>
</dbReference>
<dbReference type="SUPFAM" id="SSF51197">
    <property type="entry name" value="Clavaminate synthase-like"/>
    <property type="match status" value="1"/>
</dbReference>
<reference evidence="7 8" key="1">
    <citation type="journal article" date="2008" name="J. Bacteriol.">
        <title>Insights into plant cell wall degradation from the genome sequence of the soil bacterium Cellvibrio japonicus.</title>
        <authorList>
            <person name="Deboy R.T."/>
            <person name="Mongodin E.F."/>
            <person name="Fouts D.E."/>
            <person name="Tailford L.E."/>
            <person name="Khouri H."/>
            <person name="Emerson J.B."/>
            <person name="Mohamoud Y."/>
            <person name="Watkins K."/>
            <person name="Henrissat B."/>
            <person name="Gilbert H.J."/>
            <person name="Nelson K.E."/>
        </authorList>
    </citation>
    <scope>NUCLEOTIDE SEQUENCE [LARGE SCALE GENOMIC DNA]</scope>
    <source>
        <strain evidence="7 8">Ueda107</strain>
    </source>
</reference>
<dbReference type="AlphaFoldDB" id="B3PKY0"/>
<proteinExistence type="predicted"/>
<dbReference type="STRING" id="498211.CJA_2493"/>
<dbReference type="HOGENOM" id="CLU_039125_1_0_6"/>
<keyword evidence="5" id="KW-0408">Iron</keyword>
<dbReference type="EMBL" id="CP000934">
    <property type="protein sequence ID" value="ACE84863.1"/>
    <property type="molecule type" value="Genomic_DNA"/>
</dbReference>
<dbReference type="SMART" id="SM00558">
    <property type="entry name" value="JmjC"/>
    <property type="match status" value="1"/>
</dbReference>
<dbReference type="PROSITE" id="PS51184">
    <property type="entry name" value="JMJC"/>
    <property type="match status" value="1"/>
</dbReference>
<dbReference type="eggNOG" id="COG2850">
    <property type="taxonomic scope" value="Bacteria"/>
</dbReference>
<keyword evidence="2" id="KW-0479">Metal-binding</keyword>
<dbReference type="GO" id="GO:0016706">
    <property type="term" value="F:2-oxoglutarate-dependent dioxygenase activity"/>
    <property type="evidence" value="ECO:0007669"/>
    <property type="project" value="TreeGrafter"/>
</dbReference>
<evidence type="ECO:0000256" key="1">
    <source>
        <dbReference type="ARBA" id="ARBA00001954"/>
    </source>
</evidence>
<evidence type="ECO:0000256" key="5">
    <source>
        <dbReference type="ARBA" id="ARBA00023004"/>
    </source>
</evidence>
<accession>B3PKY0</accession>
<evidence type="ECO:0000256" key="4">
    <source>
        <dbReference type="ARBA" id="ARBA00023002"/>
    </source>
</evidence>
<dbReference type="KEGG" id="cja:CJA_2493"/>
<gene>
    <name evidence="7" type="ordered locus">CJA_2493</name>
</gene>
<organism evidence="7 8">
    <name type="scientific">Cellvibrio japonicus (strain Ueda107)</name>
    <name type="common">Pseudomonas fluorescens subsp. cellulosa</name>
    <dbReference type="NCBI Taxonomy" id="498211"/>
    <lineage>
        <taxon>Bacteria</taxon>
        <taxon>Pseudomonadati</taxon>
        <taxon>Pseudomonadota</taxon>
        <taxon>Gammaproteobacteria</taxon>
        <taxon>Cellvibrionales</taxon>
        <taxon>Cellvibrionaceae</taxon>
        <taxon>Cellvibrio</taxon>
    </lineage>
</organism>
<protein>
    <recommendedName>
        <fullName evidence="6">JmjC domain-containing protein</fullName>
    </recommendedName>
</protein>
<dbReference type="InterPro" id="IPR039994">
    <property type="entry name" value="NO66-like"/>
</dbReference>
<dbReference type="InterPro" id="IPR046799">
    <property type="entry name" value="ROXA-like_wH"/>
</dbReference>
<dbReference type="Pfam" id="PF20514">
    <property type="entry name" value="WHD_ROXA"/>
    <property type="match status" value="1"/>
</dbReference>
<dbReference type="InterPro" id="IPR003347">
    <property type="entry name" value="JmjC_dom"/>
</dbReference>
<evidence type="ECO:0000256" key="3">
    <source>
        <dbReference type="ARBA" id="ARBA00022964"/>
    </source>
</evidence>
<evidence type="ECO:0000313" key="7">
    <source>
        <dbReference type="EMBL" id="ACE84863.1"/>
    </source>
</evidence>
<keyword evidence="3" id="KW-0223">Dioxygenase</keyword>
<comment type="cofactor">
    <cofactor evidence="1">
        <name>Fe(2+)</name>
        <dbReference type="ChEBI" id="CHEBI:29033"/>
    </cofactor>
</comment>
<evidence type="ECO:0000313" key="8">
    <source>
        <dbReference type="Proteomes" id="UP000001036"/>
    </source>
</evidence>
<dbReference type="GO" id="GO:0046872">
    <property type="term" value="F:metal ion binding"/>
    <property type="evidence" value="ECO:0007669"/>
    <property type="project" value="UniProtKB-KW"/>
</dbReference>
<sequence length="396" mass="45189">MFFESTQCRIPTMIAPLTHLGDMPIEEFLRDYWQKKPLLIRNAFPGFESPIAPDELAGLALEEEVESRIVLENGATPWELRNGPFDEDTFAKLPEKRWTLLVQAVDQWVPEVNQLLDYFRFIPNWRLDDLMISYAPDQGGVGPHFDYYDVFLLQGLGKRHWKIGQVCDNNSPRVEGTRLKILSEFHTTDEWVLEPGDMLYIPPGIAHWGNAVGDDCMTYSIGFRAPSHADILSEIGQEVALNIADDLRYSDPDLKRQSNPGEIGPEAIAQLQHIIQQHLTPETIAHWFGKYMTERKYLEQTDEEPLEIDADDWQAALADGQLLWRHPAARLAFHSDKNGTFLFADGEAINCSRELAELVCAETEISWVQIKPFVQEPFDVAALSQLINQETLLIDE</sequence>
<dbReference type="Gene3D" id="2.60.120.650">
    <property type="entry name" value="Cupin"/>
    <property type="match status" value="1"/>
</dbReference>
<keyword evidence="4" id="KW-0560">Oxidoreductase</keyword>
<evidence type="ECO:0000259" key="6">
    <source>
        <dbReference type="PROSITE" id="PS51184"/>
    </source>
</evidence>
<dbReference type="Pfam" id="PF08007">
    <property type="entry name" value="JmjC_2"/>
    <property type="match status" value="1"/>
</dbReference>